<dbReference type="PANTHER" id="PTHR33356:SF17">
    <property type="entry name" value="TPX2 CENTRAL DOMAIN-CONTAINING PROTEIN"/>
    <property type="match status" value="1"/>
</dbReference>
<evidence type="ECO:0000256" key="1">
    <source>
        <dbReference type="SAM" id="MobiDB-lite"/>
    </source>
</evidence>
<proteinExistence type="predicted"/>
<name>A0AAW2TGM7_SESRA</name>
<feature type="compositionally biased region" description="Gly residues" evidence="1">
    <location>
        <begin position="74"/>
        <end position="83"/>
    </location>
</feature>
<organism evidence="2">
    <name type="scientific">Sesamum radiatum</name>
    <name type="common">Black benniseed</name>
    <dbReference type="NCBI Taxonomy" id="300843"/>
    <lineage>
        <taxon>Eukaryota</taxon>
        <taxon>Viridiplantae</taxon>
        <taxon>Streptophyta</taxon>
        <taxon>Embryophyta</taxon>
        <taxon>Tracheophyta</taxon>
        <taxon>Spermatophyta</taxon>
        <taxon>Magnoliopsida</taxon>
        <taxon>eudicotyledons</taxon>
        <taxon>Gunneridae</taxon>
        <taxon>Pentapetalae</taxon>
        <taxon>asterids</taxon>
        <taxon>lamiids</taxon>
        <taxon>Lamiales</taxon>
        <taxon>Pedaliaceae</taxon>
        <taxon>Sesamum</taxon>
    </lineage>
</organism>
<dbReference type="AlphaFoldDB" id="A0AAW2TGM7"/>
<sequence length="306" mass="33046">MADSVEGAGFWLPSEFFDDFLMDKENFDKTNSDSDFCFPTEFPYDFETKSDERLQKRWVMSTSPKSTLAHVGSWMGGSAGGSSNGSPDGVPSPPTTPLGSKNDAIGDLIYRAAGQVAKLKLNGVTAADGKAAETGCGMWYSEPQMYQVGGGRTARGVGQGAWPIQQNPTRIPGTGTRAVLYGGSGGGAAAKRVCAGTGVFLPRRYGSSNDCNAYSSDSLKKPGYSVPFVPDRNVHSLNNNFDDMNGFAQSQPHCHPTKFNRGIVPEYDLLLARRNAIMLQHRRSLLLEAGSSPMNRGAYLPQEWTY</sequence>
<reference evidence="2" key="2">
    <citation type="journal article" date="2024" name="Plant">
        <title>Genomic evolution and insights into agronomic trait innovations of Sesamum species.</title>
        <authorList>
            <person name="Miao H."/>
            <person name="Wang L."/>
            <person name="Qu L."/>
            <person name="Liu H."/>
            <person name="Sun Y."/>
            <person name="Le M."/>
            <person name="Wang Q."/>
            <person name="Wei S."/>
            <person name="Zheng Y."/>
            <person name="Lin W."/>
            <person name="Duan Y."/>
            <person name="Cao H."/>
            <person name="Xiong S."/>
            <person name="Wang X."/>
            <person name="Wei L."/>
            <person name="Li C."/>
            <person name="Ma Q."/>
            <person name="Ju M."/>
            <person name="Zhao R."/>
            <person name="Li G."/>
            <person name="Mu C."/>
            <person name="Tian Q."/>
            <person name="Mei H."/>
            <person name="Zhang T."/>
            <person name="Gao T."/>
            <person name="Zhang H."/>
        </authorList>
    </citation>
    <scope>NUCLEOTIDE SEQUENCE</scope>
    <source>
        <strain evidence="2">G02</strain>
    </source>
</reference>
<evidence type="ECO:0000313" key="2">
    <source>
        <dbReference type="EMBL" id="KAL0402836.1"/>
    </source>
</evidence>
<dbReference type="EMBL" id="JACGWJ010000008">
    <property type="protein sequence ID" value="KAL0402836.1"/>
    <property type="molecule type" value="Genomic_DNA"/>
</dbReference>
<feature type="region of interest" description="Disordered" evidence="1">
    <location>
        <begin position="72"/>
        <end position="101"/>
    </location>
</feature>
<comment type="caution">
    <text evidence="2">The sequence shown here is derived from an EMBL/GenBank/DDBJ whole genome shotgun (WGS) entry which is preliminary data.</text>
</comment>
<accession>A0AAW2TGM7</accession>
<dbReference type="PANTHER" id="PTHR33356">
    <property type="entry name" value="TIP41-LIKE PROTEIN"/>
    <property type="match status" value="1"/>
</dbReference>
<gene>
    <name evidence="2" type="ORF">Sradi_1924400</name>
</gene>
<protein>
    <submittedName>
        <fullName evidence="2">Uncharacterized protein</fullName>
    </submittedName>
</protein>
<reference evidence="2" key="1">
    <citation type="submission" date="2020-06" db="EMBL/GenBank/DDBJ databases">
        <authorList>
            <person name="Li T."/>
            <person name="Hu X."/>
            <person name="Zhang T."/>
            <person name="Song X."/>
            <person name="Zhang H."/>
            <person name="Dai N."/>
            <person name="Sheng W."/>
            <person name="Hou X."/>
            <person name="Wei L."/>
        </authorList>
    </citation>
    <scope>NUCLEOTIDE SEQUENCE</scope>
    <source>
        <strain evidence="2">G02</strain>
        <tissue evidence="2">Leaf</tissue>
    </source>
</reference>